<evidence type="ECO:0000313" key="2">
    <source>
        <dbReference type="EMBL" id="GAA1643074.1"/>
    </source>
</evidence>
<feature type="transmembrane region" description="Helical" evidence="1">
    <location>
        <begin position="12"/>
        <end position="34"/>
    </location>
</feature>
<keyword evidence="1" id="KW-0472">Membrane</keyword>
<keyword evidence="1" id="KW-1133">Transmembrane helix</keyword>
<gene>
    <name evidence="2" type="ORF">GCM10009744_36590</name>
</gene>
<evidence type="ECO:0000256" key="1">
    <source>
        <dbReference type="SAM" id="Phobius"/>
    </source>
</evidence>
<keyword evidence="3" id="KW-1185">Reference proteome</keyword>
<name>A0ABN2FEK5_9ACTN</name>
<sequence length="152" mass="15485">MSAISTTSHRLDMLHPLIAAATGAATFGLTMIAGDVFDLNTDADTGPATSVWEFALYVALVLVASVIAVWLGLRARAGSPSRLSGTALGLAIGSAATFVAFWSGWPQVFGAVAVVLAIEHRRRIGSFSGATLTALILGAIAFIAAAITSLLG</sequence>
<reference evidence="2 3" key="1">
    <citation type="journal article" date="2019" name="Int. J. Syst. Evol. Microbiol.">
        <title>The Global Catalogue of Microorganisms (GCM) 10K type strain sequencing project: providing services to taxonomists for standard genome sequencing and annotation.</title>
        <authorList>
            <consortium name="The Broad Institute Genomics Platform"/>
            <consortium name="The Broad Institute Genome Sequencing Center for Infectious Disease"/>
            <person name="Wu L."/>
            <person name="Ma J."/>
        </authorList>
    </citation>
    <scope>NUCLEOTIDE SEQUENCE [LARGE SCALE GENOMIC DNA]</scope>
    <source>
        <strain evidence="2 3">JCM 14306</strain>
    </source>
</reference>
<evidence type="ECO:0000313" key="3">
    <source>
        <dbReference type="Proteomes" id="UP001501319"/>
    </source>
</evidence>
<proteinExistence type="predicted"/>
<feature type="transmembrane region" description="Helical" evidence="1">
    <location>
        <begin position="54"/>
        <end position="73"/>
    </location>
</feature>
<organism evidence="2 3">
    <name type="scientific">Kribbella alba</name>
    <dbReference type="NCBI Taxonomy" id="190197"/>
    <lineage>
        <taxon>Bacteria</taxon>
        <taxon>Bacillati</taxon>
        <taxon>Actinomycetota</taxon>
        <taxon>Actinomycetes</taxon>
        <taxon>Propionibacteriales</taxon>
        <taxon>Kribbellaceae</taxon>
        <taxon>Kribbella</taxon>
    </lineage>
</organism>
<dbReference type="Proteomes" id="UP001501319">
    <property type="component" value="Unassembled WGS sequence"/>
</dbReference>
<keyword evidence="1" id="KW-0812">Transmembrane</keyword>
<feature type="transmembrane region" description="Helical" evidence="1">
    <location>
        <begin position="85"/>
        <end position="105"/>
    </location>
</feature>
<accession>A0ABN2FEK5</accession>
<dbReference type="EMBL" id="BAAANE010000007">
    <property type="protein sequence ID" value="GAA1643074.1"/>
    <property type="molecule type" value="Genomic_DNA"/>
</dbReference>
<comment type="caution">
    <text evidence="2">The sequence shown here is derived from an EMBL/GenBank/DDBJ whole genome shotgun (WGS) entry which is preliminary data.</text>
</comment>
<dbReference type="RefSeq" id="WP_344112807.1">
    <property type="nucleotide sequence ID" value="NZ_BAAANE010000007.1"/>
</dbReference>
<protein>
    <submittedName>
        <fullName evidence="2">Uncharacterized protein</fullName>
    </submittedName>
</protein>
<feature type="transmembrane region" description="Helical" evidence="1">
    <location>
        <begin position="125"/>
        <end position="151"/>
    </location>
</feature>